<name>A0ABP7YE61_9ACTN</name>
<feature type="domain" description="ParB-like N-terminal" evidence="2">
    <location>
        <begin position="13"/>
        <end position="97"/>
    </location>
</feature>
<protein>
    <submittedName>
        <fullName evidence="3">ParB N-terminal domain-containing protein</fullName>
    </submittedName>
</protein>
<dbReference type="RefSeq" id="WP_345018933.1">
    <property type="nucleotide sequence ID" value="NZ_BAABDO010000015.1"/>
</dbReference>
<keyword evidence="4" id="KW-1185">Reference proteome</keyword>
<feature type="compositionally biased region" description="Basic and acidic residues" evidence="1">
    <location>
        <begin position="206"/>
        <end position="215"/>
    </location>
</feature>
<feature type="region of interest" description="Disordered" evidence="1">
    <location>
        <begin position="206"/>
        <end position="244"/>
    </location>
</feature>
<accession>A0ABP7YE61</accession>
<evidence type="ECO:0000256" key="1">
    <source>
        <dbReference type="SAM" id="MobiDB-lite"/>
    </source>
</evidence>
<reference evidence="4" key="1">
    <citation type="journal article" date="2019" name="Int. J. Syst. Evol. Microbiol.">
        <title>The Global Catalogue of Microorganisms (GCM) 10K type strain sequencing project: providing services to taxonomists for standard genome sequencing and annotation.</title>
        <authorList>
            <consortium name="The Broad Institute Genomics Platform"/>
            <consortium name="The Broad Institute Genome Sequencing Center for Infectious Disease"/>
            <person name="Wu L."/>
            <person name="Ma J."/>
        </authorList>
    </citation>
    <scope>NUCLEOTIDE SEQUENCE [LARGE SCALE GENOMIC DNA]</scope>
    <source>
        <strain evidence="4">JCM 17316</strain>
    </source>
</reference>
<dbReference type="SUPFAM" id="SSF110849">
    <property type="entry name" value="ParB/Sulfiredoxin"/>
    <property type="match status" value="1"/>
</dbReference>
<dbReference type="Proteomes" id="UP001500266">
    <property type="component" value="Unassembled WGS sequence"/>
</dbReference>
<feature type="compositionally biased region" description="Basic and acidic residues" evidence="1">
    <location>
        <begin position="232"/>
        <end position="244"/>
    </location>
</feature>
<evidence type="ECO:0000313" key="3">
    <source>
        <dbReference type="EMBL" id="GAA4134350.1"/>
    </source>
</evidence>
<proteinExistence type="predicted"/>
<dbReference type="InterPro" id="IPR036086">
    <property type="entry name" value="ParB/Sulfiredoxin_sf"/>
</dbReference>
<dbReference type="InterPro" id="IPR003115">
    <property type="entry name" value="ParB_N"/>
</dbReference>
<dbReference type="Pfam" id="PF02195">
    <property type="entry name" value="ParB_N"/>
    <property type="match status" value="1"/>
</dbReference>
<sequence>MEGHRNIDREPVVYVEISKLAGADSPRTSGEDAEHVEVLAAAQTELPPIIVHRATMRVIDGLHRLKAAKLRGADRIPVRFFDGDEADAFVVAVKSNISHGLPLSLADRKRAAERIIKSHPQWSDRMVASVTGIAPGTVADIRRRTAGTVPPQTVRIGQDGRARPINGSEGRRLASELIAKNPDLSLRQIARAAGISPETARDVRNRMRRGEDPLPRRRSNTVSLASRRASHGHGDARRAVRTPPRDRAAIVERLKADPALRFTETGRNLLMLLSMHTLKAAEWEEIINNVPPHCSGIVAQLARDCSQMWSEFAMRVEHQVANIV</sequence>
<organism evidence="3 4">
    <name type="scientific">Actinomadura keratinilytica</name>
    <dbReference type="NCBI Taxonomy" id="547461"/>
    <lineage>
        <taxon>Bacteria</taxon>
        <taxon>Bacillati</taxon>
        <taxon>Actinomycetota</taxon>
        <taxon>Actinomycetes</taxon>
        <taxon>Streptosporangiales</taxon>
        <taxon>Thermomonosporaceae</taxon>
        <taxon>Actinomadura</taxon>
    </lineage>
</organism>
<dbReference type="SMART" id="SM00470">
    <property type="entry name" value="ParB"/>
    <property type="match status" value="1"/>
</dbReference>
<dbReference type="Gene3D" id="3.90.1530.10">
    <property type="entry name" value="Conserved hypothetical protein from pyrococcus furiosus pfu- 392566-001, ParB domain"/>
    <property type="match status" value="1"/>
</dbReference>
<comment type="caution">
    <text evidence="3">The sequence shown here is derived from an EMBL/GenBank/DDBJ whole genome shotgun (WGS) entry which is preliminary data.</text>
</comment>
<evidence type="ECO:0000259" key="2">
    <source>
        <dbReference type="SMART" id="SM00470"/>
    </source>
</evidence>
<evidence type="ECO:0000313" key="4">
    <source>
        <dbReference type="Proteomes" id="UP001500266"/>
    </source>
</evidence>
<gene>
    <name evidence="3" type="ORF">GCM10022416_16000</name>
</gene>
<dbReference type="EMBL" id="BAABDO010000015">
    <property type="protein sequence ID" value="GAA4134350.1"/>
    <property type="molecule type" value="Genomic_DNA"/>
</dbReference>